<name>A0ABX1QXT8_9ALTE</name>
<organism evidence="2 3">
    <name type="scientific">Alteromonas ponticola</name>
    <dbReference type="NCBI Taxonomy" id="2720613"/>
    <lineage>
        <taxon>Bacteria</taxon>
        <taxon>Pseudomonadati</taxon>
        <taxon>Pseudomonadota</taxon>
        <taxon>Gammaproteobacteria</taxon>
        <taxon>Alteromonadales</taxon>
        <taxon>Alteromonadaceae</taxon>
        <taxon>Alteromonas/Salinimonas group</taxon>
        <taxon>Alteromonas</taxon>
    </lineage>
</organism>
<gene>
    <name evidence="2" type="ORF">HCJ96_03360</name>
</gene>
<comment type="caution">
    <text evidence="2">The sequence shown here is derived from an EMBL/GenBank/DDBJ whole genome shotgun (WGS) entry which is preliminary data.</text>
</comment>
<dbReference type="InterPro" id="IPR001296">
    <property type="entry name" value="Glyco_trans_1"/>
</dbReference>
<evidence type="ECO:0000313" key="3">
    <source>
        <dbReference type="Proteomes" id="UP000709336"/>
    </source>
</evidence>
<evidence type="ECO:0000313" key="2">
    <source>
        <dbReference type="EMBL" id="NMH59057.1"/>
    </source>
</evidence>
<dbReference type="PANTHER" id="PTHR12526">
    <property type="entry name" value="GLYCOSYLTRANSFERASE"/>
    <property type="match status" value="1"/>
</dbReference>
<accession>A0ABX1QXT8</accession>
<evidence type="ECO:0000259" key="1">
    <source>
        <dbReference type="Pfam" id="PF00534"/>
    </source>
</evidence>
<keyword evidence="3" id="KW-1185">Reference proteome</keyword>
<dbReference type="RefSeq" id="WP_169209636.1">
    <property type="nucleotide sequence ID" value="NZ_JAATNW010000002.1"/>
</dbReference>
<dbReference type="SUPFAM" id="SSF53756">
    <property type="entry name" value="UDP-Glycosyltransferase/glycogen phosphorylase"/>
    <property type="match status" value="1"/>
</dbReference>
<dbReference type="EMBL" id="JAATNW010000002">
    <property type="protein sequence ID" value="NMH59057.1"/>
    <property type="molecule type" value="Genomic_DNA"/>
</dbReference>
<proteinExistence type="predicted"/>
<reference evidence="2 3" key="1">
    <citation type="submission" date="2020-03" db="EMBL/GenBank/DDBJ databases">
        <title>Alteromonas ponticola sp. nov., isolated from seawater.</title>
        <authorList>
            <person name="Yoon J.-H."/>
            <person name="Kim Y.-O."/>
        </authorList>
    </citation>
    <scope>NUCLEOTIDE SEQUENCE [LARGE SCALE GENOMIC DNA]</scope>
    <source>
        <strain evidence="2 3">MYP5</strain>
    </source>
</reference>
<dbReference type="Gene3D" id="3.40.50.2000">
    <property type="entry name" value="Glycogen Phosphorylase B"/>
    <property type="match status" value="2"/>
</dbReference>
<feature type="domain" description="Glycosyl transferase family 1" evidence="1">
    <location>
        <begin position="184"/>
        <end position="351"/>
    </location>
</feature>
<protein>
    <submittedName>
        <fullName evidence="2">Glycosyltransferase family 4 protein</fullName>
    </submittedName>
</protein>
<dbReference type="CDD" id="cd03801">
    <property type="entry name" value="GT4_PimA-like"/>
    <property type="match status" value="1"/>
</dbReference>
<sequence>MRNILCLSNYRSDVGYAWWLMELFWVQIGDFASQKDAQGFVLYPEIAEIPDSIKRSKLEVEQGKLFEPGLGGALRAIKLIRKLQIGTLYLTDRPYATFRYLLFRLAGVKKIIVHDHTPGDRPTITGIKGKIKRIRNAIPGIAADAIFAISPLMRERAIKNSCFPDSKCLLVQNGIREVVTSQSRSKVRESLQIPADAVVIVTTGRIHEYKRQDLIIKAFSDVAKKTDAVLKLLIIGDGPQREEFETLARSCGAADHIQFLGYRNDVPDVLAASDIAIHAAKGEGFALSIVEYMSLGLPVITPDIPSVRQAVDDKINGLIFRDGEITDLVQKILLLVNDNALRENLGSSAKQKSSHYTVDKMLKEFEKQWNLVCK</sequence>
<dbReference type="Pfam" id="PF00534">
    <property type="entry name" value="Glycos_transf_1"/>
    <property type="match status" value="1"/>
</dbReference>
<dbReference type="Proteomes" id="UP000709336">
    <property type="component" value="Unassembled WGS sequence"/>
</dbReference>